<gene>
    <name evidence="1" type="ordered locus">CPS_1218</name>
</gene>
<dbReference type="Proteomes" id="UP000000547">
    <property type="component" value="Chromosome"/>
</dbReference>
<accession>Q486Q4</accession>
<reference evidence="1" key="1">
    <citation type="journal article" date="2005" name="Proc. Natl. Acad. Sci. U.S.A.">
        <title>The psychrophilic lifestyle as revealed by the genome sequence of Colwellia psychrerythraea 34H through genomic and proteomic analyses.</title>
        <authorList>
            <person name="Methe B.A."/>
            <person name="Nelson K.E."/>
            <person name="Deming J.W."/>
            <person name="Momen B."/>
            <person name="Melamud E."/>
            <person name="Zhang X."/>
            <person name="Moult J."/>
            <person name="Madupu R."/>
            <person name="Nelson W.C."/>
            <person name="Dodson R.J."/>
            <person name="Brinkac L.M."/>
            <person name="Daugherty S.C."/>
            <person name="Durkin A.S."/>
            <person name="DeBoy R.T."/>
            <person name="Kolonay J.F."/>
            <person name="Sullivan S.A."/>
            <person name="Zhou L."/>
            <person name="Davidsen T.M."/>
            <person name="Wu M."/>
            <person name="Huston A.L."/>
            <person name="Lewis M."/>
            <person name="Weaver B."/>
            <person name="Weidman J.F."/>
            <person name="Khouri H."/>
            <person name="Utterback T.R."/>
            <person name="Feldblyum T.V."/>
            <person name="Fraser C.M."/>
        </authorList>
    </citation>
    <scope>NUCLEOTIDE SEQUENCE [LARGE SCALE GENOMIC DNA]</scope>
    <source>
        <strain evidence="1">34H</strain>
    </source>
</reference>
<evidence type="ECO:0000313" key="1">
    <source>
        <dbReference type="EMBL" id="AAZ26468.1"/>
    </source>
</evidence>
<dbReference type="HOGENOM" id="CLU_2104820_0_0_6"/>
<name>Q486Q4_COLP3</name>
<sequence>MKECKLIKYPYFIAVLIAISSFAVMAEKSPEQKNVQAVGGLMQVKCFVEYHGGGDDIRFVTDTFATPTQAIKVFQGRKVKKNNTQKVIYKVKECVEARKKFTNGRAKQLDKGLLR</sequence>
<organism evidence="1 2">
    <name type="scientific">Colwellia psychrerythraea (strain 34H / ATCC BAA-681)</name>
    <name type="common">Vibrio psychroerythus</name>
    <dbReference type="NCBI Taxonomy" id="167879"/>
    <lineage>
        <taxon>Bacteria</taxon>
        <taxon>Pseudomonadati</taxon>
        <taxon>Pseudomonadota</taxon>
        <taxon>Gammaproteobacteria</taxon>
        <taxon>Alteromonadales</taxon>
        <taxon>Colwelliaceae</taxon>
        <taxon>Colwellia</taxon>
    </lineage>
</organism>
<dbReference type="InterPro" id="IPR049848">
    <property type="entry name" value="TapY2-like"/>
</dbReference>
<dbReference type="KEGG" id="cps:CPS_1218"/>
<dbReference type="AlphaFoldDB" id="Q486Q4"/>
<evidence type="ECO:0000313" key="2">
    <source>
        <dbReference type="Proteomes" id="UP000000547"/>
    </source>
</evidence>
<dbReference type="EMBL" id="CP000083">
    <property type="protein sequence ID" value="AAZ26468.1"/>
    <property type="molecule type" value="Genomic_DNA"/>
</dbReference>
<dbReference type="NCBIfam" id="NF038109">
    <property type="entry name" value="tapY2_fam"/>
    <property type="match status" value="1"/>
</dbReference>
<protein>
    <submittedName>
        <fullName evidence="1">Uncharacterized protein</fullName>
    </submittedName>
</protein>
<dbReference type="STRING" id="167879.CPS_1218"/>
<proteinExistence type="predicted"/>
<dbReference type="RefSeq" id="WP_011042055.1">
    <property type="nucleotide sequence ID" value="NC_003910.7"/>
</dbReference>